<dbReference type="RefSeq" id="WP_155476118.1">
    <property type="nucleotide sequence ID" value="NZ_WNKU01000008.1"/>
</dbReference>
<dbReference type="OrthoDB" id="9816519at2"/>
<accession>A0A6I3SJG2</accession>
<dbReference type="Pfam" id="PF00015">
    <property type="entry name" value="MCPsignal"/>
    <property type="match status" value="1"/>
</dbReference>
<dbReference type="Gene3D" id="1.10.287.950">
    <property type="entry name" value="Methyl-accepting chemotaxis protein"/>
    <property type="match status" value="1"/>
</dbReference>
<dbReference type="SMART" id="SM00283">
    <property type="entry name" value="MA"/>
    <property type="match status" value="1"/>
</dbReference>
<dbReference type="Gene3D" id="1.20.120.30">
    <property type="entry name" value="Aspartate receptor, ligand-binding domain"/>
    <property type="match status" value="1"/>
</dbReference>
<sequence>MFWHQEKHSTSTERIDLTPIISSLEKICEGDYTLRINLPRDNPLAPVSLLINRLIDKHESQIRRLTIDLNNVVYEGVHSGNYVNQLSSQFEILTSNFEQIATAVTQLSESVSDFAQTIDLTANQTDDGKISITETNSSISTVINETSNSQTNLDLISKKVNELHQSTSRIDILVSSVKSISNKTNLLALNAAIEAARAGEYGRGFAVVAEEIRTLANQSQLSVEQITKQLGYIRSEVENMNTSFHNMNKSFDQNSGAVNVVSRNATSLIQVFENIGRSIQNLAPIAQEQTATFEEIQATINDISFRTSSLNEMMQKSNVSLLELLSSANAVRTEIGKNKIHLSTNEVLDLTKTDHLLWKVRISYMLRGLLELDEKNVSDHNACKLGKWYNSDGQKLFSHFESFKQLGLLHSQFHQKCAEAIQMYKKNNITETQKLNLELERLSTDIFKIMDELKQSVTAR</sequence>
<evidence type="ECO:0000313" key="5">
    <source>
        <dbReference type="Proteomes" id="UP000430670"/>
    </source>
</evidence>
<feature type="domain" description="Methyl-accepting transducer" evidence="3">
    <location>
        <begin position="83"/>
        <end position="304"/>
    </location>
</feature>
<dbReference type="PANTHER" id="PTHR32089">
    <property type="entry name" value="METHYL-ACCEPTING CHEMOTAXIS PROTEIN MCPB"/>
    <property type="match status" value="1"/>
</dbReference>
<dbReference type="PANTHER" id="PTHR32089:SF112">
    <property type="entry name" value="LYSOZYME-LIKE PROTEIN-RELATED"/>
    <property type="match status" value="1"/>
</dbReference>
<dbReference type="GO" id="GO:0007165">
    <property type="term" value="P:signal transduction"/>
    <property type="evidence" value="ECO:0007669"/>
    <property type="project" value="UniProtKB-KW"/>
</dbReference>
<protein>
    <recommendedName>
        <fullName evidence="3">Methyl-accepting transducer domain-containing protein</fullName>
    </recommendedName>
</protein>
<reference evidence="4 5" key="1">
    <citation type="submission" date="2019-11" db="EMBL/GenBank/DDBJ databases">
        <title>Whole-genome sequence of a the green, strictly anaerobic photosynthetic bacterium Heliobacillus mobilis DSM 6151.</title>
        <authorList>
            <person name="Kyndt J.A."/>
            <person name="Meyer T.E."/>
        </authorList>
    </citation>
    <scope>NUCLEOTIDE SEQUENCE [LARGE SCALE GENOMIC DNA]</scope>
    <source>
        <strain evidence="4 5">DSM 6151</strain>
    </source>
</reference>
<name>A0A6I3SJG2_HELMO</name>
<evidence type="ECO:0000313" key="4">
    <source>
        <dbReference type="EMBL" id="MTV49010.1"/>
    </source>
</evidence>
<evidence type="ECO:0000256" key="2">
    <source>
        <dbReference type="PROSITE-ProRule" id="PRU00284"/>
    </source>
</evidence>
<dbReference type="SUPFAM" id="SSF58104">
    <property type="entry name" value="Methyl-accepting chemotaxis protein (MCP) signaling domain"/>
    <property type="match status" value="1"/>
</dbReference>
<dbReference type="EMBL" id="WNKU01000008">
    <property type="protein sequence ID" value="MTV49010.1"/>
    <property type="molecule type" value="Genomic_DNA"/>
</dbReference>
<dbReference type="PROSITE" id="PS50111">
    <property type="entry name" value="CHEMOTAXIS_TRANSDUC_2"/>
    <property type="match status" value="1"/>
</dbReference>
<gene>
    <name evidence="4" type="ORF">GJ688_08455</name>
</gene>
<evidence type="ECO:0000259" key="3">
    <source>
        <dbReference type="PROSITE" id="PS50111"/>
    </source>
</evidence>
<keyword evidence="5" id="KW-1185">Reference proteome</keyword>
<organism evidence="4 5">
    <name type="scientific">Heliobacterium mobile</name>
    <name type="common">Heliobacillus mobilis</name>
    <dbReference type="NCBI Taxonomy" id="28064"/>
    <lineage>
        <taxon>Bacteria</taxon>
        <taxon>Bacillati</taxon>
        <taxon>Bacillota</taxon>
        <taxon>Clostridia</taxon>
        <taxon>Eubacteriales</taxon>
        <taxon>Heliobacteriaceae</taxon>
        <taxon>Heliobacterium</taxon>
    </lineage>
</organism>
<comment type="caution">
    <text evidence="4">The sequence shown here is derived from an EMBL/GenBank/DDBJ whole genome shotgun (WGS) entry which is preliminary data.</text>
</comment>
<dbReference type="Pfam" id="PF13682">
    <property type="entry name" value="CZB"/>
    <property type="match status" value="1"/>
</dbReference>
<keyword evidence="1 2" id="KW-0807">Transducer</keyword>
<dbReference type="AlphaFoldDB" id="A0A6I3SJG2"/>
<proteinExistence type="predicted"/>
<evidence type="ECO:0000256" key="1">
    <source>
        <dbReference type="ARBA" id="ARBA00023224"/>
    </source>
</evidence>
<dbReference type="Proteomes" id="UP000430670">
    <property type="component" value="Unassembled WGS sequence"/>
</dbReference>
<dbReference type="GO" id="GO:0016020">
    <property type="term" value="C:membrane"/>
    <property type="evidence" value="ECO:0007669"/>
    <property type="project" value="InterPro"/>
</dbReference>
<dbReference type="InterPro" id="IPR025991">
    <property type="entry name" value="Chemoreceptor_zinc-bind_dom"/>
</dbReference>
<dbReference type="InterPro" id="IPR004089">
    <property type="entry name" value="MCPsignal_dom"/>
</dbReference>